<evidence type="ECO:0000259" key="6">
    <source>
        <dbReference type="PROSITE" id="PS50016"/>
    </source>
</evidence>
<dbReference type="SUPFAM" id="SSF57903">
    <property type="entry name" value="FYVE/PHD zinc finger"/>
    <property type="match status" value="1"/>
</dbReference>
<dbReference type="InterPro" id="IPR019787">
    <property type="entry name" value="Znf_PHD-finger"/>
</dbReference>
<keyword evidence="1" id="KW-0479">Metal-binding</keyword>
<evidence type="ECO:0000313" key="8">
    <source>
        <dbReference type="Proteomes" id="UP001591681"/>
    </source>
</evidence>
<dbReference type="EMBL" id="JBHFQA010000021">
    <property type="protein sequence ID" value="KAL2079844.1"/>
    <property type="molecule type" value="Genomic_DNA"/>
</dbReference>
<feature type="region of interest" description="Disordered" evidence="5">
    <location>
        <begin position="269"/>
        <end position="294"/>
    </location>
</feature>
<evidence type="ECO:0000256" key="3">
    <source>
        <dbReference type="ARBA" id="ARBA00022833"/>
    </source>
</evidence>
<feature type="compositionally biased region" description="Polar residues" evidence="5">
    <location>
        <begin position="153"/>
        <end position="164"/>
    </location>
</feature>
<evidence type="ECO:0000256" key="4">
    <source>
        <dbReference type="PROSITE-ProRule" id="PRU00146"/>
    </source>
</evidence>
<evidence type="ECO:0000256" key="5">
    <source>
        <dbReference type="SAM" id="MobiDB-lite"/>
    </source>
</evidence>
<feature type="region of interest" description="Disordered" evidence="5">
    <location>
        <begin position="312"/>
        <end position="354"/>
    </location>
</feature>
<evidence type="ECO:0000256" key="1">
    <source>
        <dbReference type="ARBA" id="ARBA00022723"/>
    </source>
</evidence>
<keyword evidence="3" id="KW-0862">Zinc</keyword>
<evidence type="ECO:0000256" key="2">
    <source>
        <dbReference type="ARBA" id="ARBA00022771"/>
    </source>
</evidence>
<feature type="compositionally biased region" description="Polar residues" evidence="5">
    <location>
        <begin position="171"/>
        <end position="183"/>
    </location>
</feature>
<dbReference type="Proteomes" id="UP001591681">
    <property type="component" value="Unassembled WGS sequence"/>
</dbReference>
<dbReference type="AlphaFoldDB" id="A0ABD1IY32"/>
<dbReference type="InterPro" id="IPR001965">
    <property type="entry name" value="Znf_PHD"/>
</dbReference>
<proteinExistence type="predicted"/>
<dbReference type="InterPro" id="IPR043563">
    <property type="entry name" value="Sp110/Sp140/Sp140L-like"/>
</dbReference>
<dbReference type="SMART" id="SM00249">
    <property type="entry name" value="PHD"/>
    <property type="match status" value="1"/>
</dbReference>
<dbReference type="GO" id="GO:0008270">
    <property type="term" value="F:zinc ion binding"/>
    <property type="evidence" value="ECO:0007669"/>
    <property type="project" value="UniProtKB-KW"/>
</dbReference>
<evidence type="ECO:0000313" key="7">
    <source>
        <dbReference type="EMBL" id="KAL2079844.1"/>
    </source>
</evidence>
<feature type="compositionally biased region" description="Low complexity" evidence="5">
    <location>
        <begin position="277"/>
        <end position="289"/>
    </location>
</feature>
<gene>
    <name evidence="7" type="ORF">ACEWY4_023637</name>
</gene>
<dbReference type="PANTHER" id="PTHR46386">
    <property type="entry name" value="NUCLEAR BODY PROTEIN SP140"/>
    <property type="match status" value="1"/>
</dbReference>
<feature type="compositionally biased region" description="Gly residues" evidence="5">
    <location>
        <begin position="1065"/>
        <end position="1101"/>
    </location>
</feature>
<dbReference type="Gene3D" id="3.30.40.10">
    <property type="entry name" value="Zinc/RING finger domain, C3HC4 (zinc finger)"/>
    <property type="match status" value="1"/>
</dbReference>
<keyword evidence="2 4" id="KW-0863">Zinc-finger</keyword>
<dbReference type="CDD" id="cd15541">
    <property type="entry name" value="PHD_TIF1_like"/>
    <property type="match status" value="1"/>
</dbReference>
<dbReference type="InterPro" id="IPR013083">
    <property type="entry name" value="Znf_RING/FYVE/PHD"/>
</dbReference>
<feature type="compositionally biased region" description="Gly residues" evidence="5">
    <location>
        <begin position="1004"/>
        <end position="1058"/>
    </location>
</feature>
<organism evidence="7 8">
    <name type="scientific">Coilia grayii</name>
    <name type="common">Gray's grenadier anchovy</name>
    <dbReference type="NCBI Taxonomy" id="363190"/>
    <lineage>
        <taxon>Eukaryota</taxon>
        <taxon>Metazoa</taxon>
        <taxon>Chordata</taxon>
        <taxon>Craniata</taxon>
        <taxon>Vertebrata</taxon>
        <taxon>Euteleostomi</taxon>
        <taxon>Actinopterygii</taxon>
        <taxon>Neopterygii</taxon>
        <taxon>Teleostei</taxon>
        <taxon>Clupei</taxon>
        <taxon>Clupeiformes</taxon>
        <taxon>Clupeoidei</taxon>
        <taxon>Engraulidae</taxon>
        <taxon>Coilinae</taxon>
        <taxon>Coilia</taxon>
    </lineage>
</organism>
<dbReference type="PROSITE" id="PS50016">
    <property type="entry name" value="ZF_PHD_2"/>
    <property type="match status" value="1"/>
</dbReference>
<accession>A0ABD1IY32</accession>
<keyword evidence="8" id="KW-1185">Reference proteome</keyword>
<feature type="compositionally biased region" description="Basic residues" evidence="5">
    <location>
        <begin position="1112"/>
        <end position="1121"/>
    </location>
</feature>
<feature type="compositionally biased region" description="Low complexity" evidence="5">
    <location>
        <begin position="1144"/>
        <end position="1155"/>
    </location>
</feature>
<name>A0ABD1IY32_9TELE</name>
<reference evidence="7 8" key="1">
    <citation type="submission" date="2024-09" db="EMBL/GenBank/DDBJ databases">
        <title>A chromosome-level genome assembly of Gray's grenadier anchovy, Coilia grayii.</title>
        <authorList>
            <person name="Fu Z."/>
        </authorList>
    </citation>
    <scope>NUCLEOTIDE SEQUENCE [LARGE SCALE GENOMIC DNA]</scope>
    <source>
        <strain evidence="7">G4</strain>
        <tissue evidence="7">Muscle</tissue>
    </source>
</reference>
<feature type="region of interest" description="Disordered" evidence="5">
    <location>
        <begin position="980"/>
        <end position="1155"/>
    </location>
</feature>
<feature type="region of interest" description="Disordered" evidence="5">
    <location>
        <begin position="108"/>
        <end position="205"/>
    </location>
</feature>
<feature type="region of interest" description="Disordered" evidence="5">
    <location>
        <begin position="450"/>
        <end position="521"/>
    </location>
</feature>
<feature type="compositionally biased region" description="Low complexity" evidence="5">
    <location>
        <begin position="315"/>
        <end position="350"/>
    </location>
</feature>
<dbReference type="InterPro" id="IPR011011">
    <property type="entry name" value="Znf_FYVE_PHD"/>
</dbReference>
<sequence>MRFKVVCQSEVNRVKHQQVSLHKLLERQAYLLAFSQKAMDSVDPSVLLTCANQVQQQLEAVLGQAPPPFARMLQISLHVNKLALQYTVSKFGKVSWCQVPFACSRRHRTSKKAKETHPTSDQALSLDTPISAGLTGPEEPPAADLPPLKAVAESTTTSSPNCSNARPGPDSGTSMDCEPSSTVPDLESRGGCWPESPLEVDPSAVSTTGYMAPLSWDDLNQGGEVGEDDLDQGIEVGTEDTSAVPSGSVSAIGLDMDTASNRISVLVMQKEPTNRNASPSPEETAASSAKNEANSLPEELLAAISAMNEANSSPEEMLAASSAMNEANSSPEEMLAASSAMNEANSSPEEVPTACGSMNEGNSLPEELLAAISAMNEANSSSEEVLAANSATSKADCVTKAKYEAADTGHVKGAASEPPLDDNCQATELECGERERVQGVQLIPETGMYVEGAESGPPANMNVQWAESGPPADLNDQGAESGPPADLNVQGAESGPPADLNVQGAESGPPADLNVQGPGSDAPAILSVQGEEPVFGGTKTVLGSTSGDPKTENEGASDCVRTEHVQEVTCDRTSTECWKEVVSDSVVTEHVLVAADISTEHVQELVTADISTERVQALLTADISTERVQALLTADISTEHVQKAEADYVITENVQPALPGFSLHPDGDQSSVAPCHLLPQKHPPLHSFLKALNLTFNSPSAPRGPGSAGPDPISSYCCPLEDDDFVDEDDSVDVEMQDEEIYQLLPKKHWLPQVYVYRLPLPSSPIGQPPAQFRLLQGEGPMEFLIQEITNEDESTVCVAAPGGQVGAVRHQRCVVCGVEGLLHHCSACRRGYHRGCHIPPLITKPRHGWVCGLCFQVSEESPQHSFEGGSCMSSQDQQKCEHVLLSLCCSKHRPALFTQQPGSSPSSLMSLTFIRGRLLQKMTPPYRTPSEFVSDIWLLLDLLLKRAKWKAESERQLRALQVIFSHRLQRVFGPALHPSLLRNPFRQRPGAPRRRTQWVAARGAGGRAGQRTGGGNRGGGRRTGGGGAGTQTAGGGGGGEGSGGGGGGVGTGGGGEGGGERGGGEGSGGGGGGGGVGTGGGGRGGGGRGGGGEGGGGGVRTAGAHGEWRRQSVRRKKRRRTETPTGSSGLDRAKTSGSEWAISSGSDSAMTSGSALPGVCRILVTIRSVGHTNTEETRPQTHT</sequence>
<feature type="domain" description="PHD-type" evidence="6">
    <location>
        <begin position="811"/>
        <end position="858"/>
    </location>
</feature>
<protein>
    <recommendedName>
        <fullName evidence="6">PHD-type domain-containing protein</fullName>
    </recommendedName>
</protein>
<comment type="caution">
    <text evidence="7">The sequence shown here is derived from an EMBL/GenBank/DDBJ whole genome shotgun (WGS) entry which is preliminary data.</text>
</comment>
<dbReference type="PANTHER" id="PTHR46386:SF1">
    <property type="entry name" value="NUCLEAR BODY PROTEIN SP140-LIKE PROTEIN"/>
    <property type="match status" value="1"/>
</dbReference>